<dbReference type="Proteomes" id="UP001244563">
    <property type="component" value="Unassembled WGS sequence"/>
</dbReference>
<proteinExistence type="predicted"/>
<evidence type="ECO:0000256" key="2">
    <source>
        <dbReference type="ARBA" id="ARBA00022692"/>
    </source>
</evidence>
<evidence type="ECO:0000256" key="5">
    <source>
        <dbReference type="SAM" id="Phobius"/>
    </source>
</evidence>
<feature type="transmembrane region" description="Helical" evidence="5">
    <location>
        <begin position="100"/>
        <end position="124"/>
    </location>
</feature>
<gene>
    <name evidence="6" type="ORF">J2T10_002358</name>
</gene>
<keyword evidence="4 5" id="KW-0472">Membrane</keyword>
<evidence type="ECO:0000256" key="3">
    <source>
        <dbReference type="ARBA" id="ARBA00022989"/>
    </source>
</evidence>
<evidence type="ECO:0000256" key="4">
    <source>
        <dbReference type="ARBA" id="ARBA00023136"/>
    </source>
</evidence>
<evidence type="ECO:0000313" key="6">
    <source>
        <dbReference type="EMBL" id="MDQ0102705.1"/>
    </source>
</evidence>
<organism evidence="6 7">
    <name type="scientific">Paenarthrobacter nicotinovorans</name>
    <name type="common">Arthrobacter nicotinovorans</name>
    <dbReference type="NCBI Taxonomy" id="29320"/>
    <lineage>
        <taxon>Bacteria</taxon>
        <taxon>Bacillati</taxon>
        <taxon>Actinomycetota</taxon>
        <taxon>Actinomycetes</taxon>
        <taxon>Micrococcales</taxon>
        <taxon>Micrococcaceae</taxon>
        <taxon>Paenarthrobacter</taxon>
    </lineage>
</organism>
<evidence type="ECO:0000313" key="7">
    <source>
        <dbReference type="Proteomes" id="UP001244563"/>
    </source>
</evidence>
<dbReference type="EMBL" id="JAUSSW010000006">
    <property type="protein sequence ID" value="MDQ0102705.1"/>
    <property type="molecule type" value="Genomic_DNA"/>
</dbReference>
<reference evidence="6 7" key="1">
    <citation type="submission" date="2023-07" db="EMBL/GenBank/DDBJ databases">
        <title>Sorghum-associated microbial communities from plants grown in Nebraska, USA.</title>
        <authorList>
            <person name="Schachtman D."/>
        </authorList>
    </citation>
    <scope>NUCLEOTIDE SEQUENCE [LARGE SCALE GENOMIC DNA]</scope>
    <source>
        <strain evidence="6 7">CC523</strain>
    </source>
</reference>
<feature type="transmembrane region" description="Helical" evidence="5">
    <location>
        <begin position="50"/>
        <end position="68"/>
    </location>
</feature>
<feature type="transmembrane region" description="Helical" evidence="5">
    <location>
        <begin position="145"/>
        <end position="167"/>
    </location>
</feature>
<accession>A0ABT9TMT8</accession>
<comment type="caution">
    <text evidence="6">The sequence shown here is derived from an EMBL/GenBank/DDBJ whole genome shotgun (WGS) entry which is preliminary data.</text>
</comment>
<keyword evidence="3 5" id="KW-1133">Transmembrane helix</keyword>
<name>A0ABT9TMT8_PAENI</name>
<keyword evidence="2 5" id="KW-0812">Transmembrane</keyword>
<keyword evidence="7" id="KW-1185">Reference proteome</keyword>
<feature type="transmembrane region" description="Helical" evidence="5">
    <location>
        <begin position="187"/>
        <end position="208"/>
    </location>
</feature>
<evidence type="ECO:0000256" key="1">
    <source>
        <dbReference type="ARBA" id="ARBA00004127"/>
    </source>
</evidence>
<dbReference type="InterPro" id="IPR007318">
    <property type="entry name" value="Phopholipid_MeTrfase"/>
</dbReference>
<feature type="transmembrane region" description="Helical" evidence="5">
    <location>
        <begin position="75"/>
        <end position="94"/>
    </location>
</feature>
<dbReference type="Pfam" id="PF04191">
    <property type="entry name" value="PEMT"/>
    <property type="match status" value="1"/>
</dbReference>
<feature type="transmembrane region" description="Helical" evidence="5">
    <location>
        <begin position="241"/>
        <end position="266"/>
    </location>
</feature>
<dbReference type="Gene3D" id="1.20.120.1630">
    <property type="match status" value="1"/>
</dbReference>
<protein>
    <submittedName>
        <fullName evidence="6">Protein-S-isoprenylcysteine O-methyltransferase Ste14</fullName>
    </submittedName>
</protein>
<comment type="subcellular location">
    <subcellularLocation>
        <location evidence="1">Endomembrane system</location>
        <topology evidence="1">Multi-pass membrane protein</topology>
    </subcellularLocation>
</comment>
<sequence>MKPVLRATGQQGWGRAYFAMQAVAGLAWWTLVFLAPPVRAATLGTLDPVAVAALDIPLFVLCSALAACGIRWAAVVATGWTALVAAALAVYSTFTTEAGLGVLMMMAATACSGLALCFVLLGRVPTDWIIRGPFAFRSAASNRPATAHVSATIAQMILFWGFFLVAVPLVISWLEGRWLVSLPVPQFAVNAGAVILVLASILGVSSAVTMSSKGRGTPLPSAMPNRLVIAGPYRWVRNPMAVAGIAQGIGVGLILGSWLVVAYAMIGSFVWNCAVRPLEEADLENRFGAEFRRYRSSVSCWLPRVGRNFGRS</sequence>